<keyword evidence="4 5" id="KW-0472">Membrane</keyword>
<evidence type="ECO:0000256" key="2">
    <source>
        <dbReference type="ARBA" id="ARBA00022692"/>
    </source>
</evidence>
<feature type="transmembrane region" description="Helical" evidence="5">
    <location>
        <begin position="199"/>
        <end position="217"/>
    </location>
</feature>
<evidence type="ECO:0000256" key="4">
    <source>
        <dbReference type="ARBA" id="ARBA00023136"/>
    </source>
</evidence>
<dbReference type="PANTHER" id="PTHR10361">
    <property type="entry name" value="SODIUM-BILE ACID COTRANSPORTER"/>
    <property type="match status" value="1"/>
</dbReference>
<organism evidence="6 7">
    <name type="scientific">Splendidivirga corallicola</name>
    <dbReference type="NCBI Taxonomy" id="3051826"/>
    <lineage>
        <taxon>Bacteria</taxon>
        <taxon>Pseudomonadati</taxon>
        <taxon>Bacteroidota</taxon>
        <taxon>Cytophagia</taxon>
        <taxon>Cytophagales</taxon>
        <taxon>Splendidivirgaceae</taxon>
        <taxon>Splendidivirga</taxon>
    </lineage>
</organism>
<dbReference type="EMBL" id="JAUJEA010000016">
    <property type="protein sequence ID" value="MDN5205293.1"/>
    <property type="molecule type" value="Genomic_DNA"/>
</dbReference>
<evidence type="ECO:0000256" key="1">
    <source>
        <dbReference type="ARBA" id="ARBA00004141"/>
    </source>
</evidence>
<sequence length="282" mass="30264">MDNSSAYILFAALFIIMFGMGLSLTIEDFKRVVTFPKAAITGLFNQMILLPIIGFLLASFMQVAPVISVGIMLLAACPGGATSNLITHLAKGDTALSITLTAITSIATIFTIPFIVQWSMVAFLQQEQQLVLDIPSIMLQLLMITLIPVSLGMLINAKATSFAKKMDKPTKIASAVVFALVLVGVILKERDNVVPFFQQAGFIALLLNLLTMGTAMISARVMRLPKRQAISIAIESGIQNGTLAITIATVTLGDSQLSIAPAIYGLIMFVTSIGVIVWSIRR</sequence>
<dbReference type="Gene3D" id="1.20.1530.20">
    <property type="match status" value="1"/>
</dbReference>
<feature type="transmembrane region" description="Helical" evidence="5">
    <location>
        <begin position="98"/>
        <end position="117"/>
    </location>
</feature>
<dbReference type="Pfam" id="PF01758">
    <property type="entry name" value="SBF"/>
    <property type="match status" value="1"/>
</dbReference>
<proteinExistence type="predicted"/>
<dbReference type="PANTHER" id="PTHR10361:SF24">
    <property type="entry name" value="P3 PROTEIN"/>
    <property type="match status" value="1"/>
</dbReference>
<feature type="transmembrane region" description="Helical" evidence="5">
    <location>
        <begin position="38"/>
        <end position="60"/>
    </location>
</feature>
<dbReference type="InterPro" id="IPR004710">
    <property type="entry name" value="Bilac:Na_transpt"/>
</dbReference>
<feature type="transmembrane region" description="Helical" evidence="5">
    <location>
        <begin position="229"/>
        <end position="253"/>
    </location>
</feature>
<evidence type="ECO:0000313" key="6">
    <source>
        <dbReference type="EMBL" id="MDN5205293.1"/>
    </source>
</evidence>
<protein>
    <submittedName>
        <fullName evidence="6">Bile acid:sodium symporter family protein</fullName>
    </submittedName>
</protein>
<comment type="subcellular location">
    <subcellularLocation>
        <location evidence="1">Membrane</location>
        <topology evidence="1">Multi-pass membrane protein</topology>
    </subcellularLocation>
</comment>
<feature type="transmembrane region" description="Helical" evidence="5">
    <location>
        <begin position="137"/>
        <end position="157"/>
    </location>
</feature>
<name>A0ABT8L0G7_9BACT</name>
<reference evidence="6" key="1">
    <citation type="submission" date="2023-06" db="EMBL/GenBank/DDBJ databases">
        <title>Genomic of Parafulvivirga corallium.</title>
        <authorList>
            <person name="Wang G."/>
        </authorList>
    </citation>
    <scope>NUCLEOTIDE SEQUENCE</scope>
    <source>
        <strain evidence="6">BMA10</strain>
    </source>
</reference>
<comment type="caution">
    <text evidence="6">The sequence shown here is derived from an EMBL/GenBank/DDBJ whole genome shotgun (WGS) entry which is preliminary data.</text>
</comment>
<feature type="transmembrane region" description="Helical" evidence="5">
    <location>
        <begin position="6"/>
        <end position="26"/>
    </location>
</feature>
<accession>A0ABT8L0G7</accession>
<evidence type="ECO:0000256" key="3">
    <source>
        <dbReference type="ARBA" id="ARBA00022989"/>
    </source>
</evidence>
<dbReference type="Proteomes" id="UP001172082">
    <property type="component" value="Unassembled WGS sequence"/>
</dbReference>
<keyword evidence="2 5" id="KW-0812">Transmembrane</keyword>
<evidence type="ECO:0000256" key="5">
    <source>
        <dbReference type="SAM" id="Phobius"/>
    </source>
</evidence>
<dbReference type="RefSeq" id="WP_346755315.1">
    <property type="nucleotide sequence ID" value="NZ_JAUJEA010000016.1"/>
</dbReference>
<feature type="transmembrane region" description="Helical" evidence="5">
    <location>
        <begin position="169"/>
        <end position="187"/>
    </location>
</feature>
<evidence type="ECO:0000313" key="7">
    <source>
        <dbReference type="Proteomes" id="UP001172082"/>
    </source>
</evidence>
<gene>
    <name evidence="6" type="ORF">QQ008_28170</name>
</gene>
<dbReference type="InterPro" id="IPR038770">
    <property type="entry name" value="Na+/solute_symporter_sf"/>
</dbReference>
<keyword evidence="7" id="KW-1185">Reference proteome</keyword>
<feature type="transmembrane region" description="Helical" evidence="5">
    <location>
        <begin position="66"/>
        <end position="86"/>
    </location>
</feature>
<keyword evidence="3 5" id="KW-1133">Transmembrane helix</keyword>
<feature type="transmembrane region" description="Helical" evidence="5">
    <location>
        <begin position="259"/>
        <end position="280"/>
    </location>
</feature>
<dbReference type="InterPro" id="IPR002657">
    <property type="entry name" value="BilAc:Na_symport/Acr3"/>
</dbReference>